<dbReference type="OrthoDB" id="1751789at2759"/>
<sequence>MTQYQYLRTYLNQNVCCPNCKLSFYAVEMPTSPTDGQNLKMGCEKSQTDVVREEAAAAAWRESSASKKKGARLASNAGSSSGNGGVSLKVSCVEVNVTGREMPNQLGTGFVSGDQVGKFRYTKYDGDPEQVESVDYGFGIAFEVQPGKSKVDSSEKALEIKSMSVPDPEFYNFDKDRIEKCFGENQVWAVYDNEDGMPRYYALIRRVISKRPFEIELSCLHAKSQEANRELDPAAMPLEFLQVITEDEEREMAEKAKEAKKDLHLGESSEAPLKKKLLKT</sequence>
<name>A0A7J0GMF0_9ERIC</name>
<evidence type="ECO:0000313" key="5">
    <source>
        <dbReference type="Proteomes" id="UP000585474"/>
    </source>
</evidence>
<accession>A0A7J0GMF0</accession>
<feature type="domain" description="Zinc beta-ribbon" evidence="3">
    <location>
        <begin position="1"/>
        <end position="27"/>
    </location>
</feature>
<comment type="caution">
    <text evidence="4">The sequence shown here is derived from an EMBL/GenBank/DDBJ whole genome shotgun (WGS) entry which is preliminary data.</text>
</comment>
<dbReference type="InterPro" id="IPR056988">
    <property type="entry name" value="Zn_ribbon_pln"/>
</dbReference>
<evidence type="ECO:0008006" key="6">
    <source>
        <dbReference type="Google" id="ProtNLM"/>
    </source>
</evidence>
<dbReference type="PANTHER" id="PTHR44137:SF32">
    <property type="entry name" value="DNAJ HEAT SHOCK AMINO-TERMINAL DOMAIN PROTEIN"/>
    <property type="match status" value="1"/>
</dbReference>
<evidence type="ECO:0000259" key="2">
    <source>
        <dbReference type="Pfam" id="PF11926"/>
    </source>
</evidence>
<evidence type="ECO:0000259" key="3">
    <source>
        <dbReference type="Pfam" id="PF23551"/>
    </source>
</evidence>
<organism evidence="4 5">
    <name type="scientific">Actinidia rufa</name>
    <dbReference type="NCBI Taxonomy" id="165716"/>
    <lineage>
        <taxon>Eukaryota</taxon>
        <taxon>Viridiplantae</taxon>
        <taxon>Streptophyta</taxon>
        <taxon>Embryophyta</taxon>
        <taxon>Tracheophyta</taxon>
        <taxon>Spermatophyta</taxon>
        <taxon>Magnoliopsida</taxon>
        <taxon>eudicotyledons</taxon>
        <taxon>Gunneridae</taxon>
        <taxon>Pentapetalae</taxon>
        <taxon>asterids</taxon>
        <taxon>Ericales</taxon>
        <taxon>Actinidiaceae</taxon>
        <taxon>Actinidia</taxon>
    </lineage>
</organism>
<proteinExistence type="predicted"/>
<dbReference type="InterPro" id="IPR024593">
    <property type="entry name" value="DUF3444"/>
</dbReference>
<dbReference type="EMBL" id="BJWL01000023">
    <property type="protein sequence ID" value="GFZ11931.1"/>
    <property type="molecule type" value="Genomic_DNA"/>
</dbReference>
<feature type="compositionally biased region" description="Basic and acidic residues" evidence="1">
    <location>
        <begin position="252"/>
        <end position="267"/>
    </location>
</feature>
<dbReference type="Pfam" id="PF23551">
    <property type="entry name" value="Zn_ribbon_20"/>
    <property type="match status" value="1"/>
</dbReference>
<feature type="region of interest" description="Disordered" evidence="1">
    <location>
        <begin position="251"/>
        <end position="280"/>
    </location>
</feature>
<dbReference type="Pfam" id="PF11926">
    <property type="entry name" value="DUF3444"/>
    <property type="match status" value="1"/>
</dbReference>
<evidence type="ECO:0000256" key="1">
    <source>
        <dbReference type="SAM" id="MobiDB-lite"/>
    </source>
</evidence>
<reference evidence="4 5" key="1">
    <citation type="submission" date="2019-07" db="EMBL/GenBank/DDBJ databases">
        <title>De Novo Assembly of kiwifruit Actinidia rufa.</title>
        <authorList>
            <person name="Sugita-Konishi S."/>
            <person name="Sato K."/>
            <person name="Mori E."/>
            <person name="Abe Y."/>
            <person name="Kisaki G."/>
            <person name="Hamano K."/>
            <person name="Suezawa K."/>
            <person name="Otani M."/>
            <person name="Fukuda T."/>
            <person name="Manabe T."/>
            <person name="Gomi K."/>
            <person name="Tabuchi M."/>
            <person name="Akimitsu K."/>
            <person name="Kataoka I."/>
        </authorList>
    </citation>
    <scope>NUCLEOTIDE SEQUENCE [LARGE SCALE GENOMIC DNA]</scope>
    <source>
        <strain evidence="5">cv. Fuchu</strain>
    </source>
</reference>
<dbReference type="PANTHER" id="PTHR44137">
    <property type="entry name" value="BNAC03G44070D PROTEIN"/>
    <property type="match status" value="1"/>
</dbReference>
<feature type="domain" description="DUF3444" evidence="2">
    <location>
        <begin position="161"/>
        <end position="228"/>
    </location>
</feature>
<evidence type="ECO:0000313" key="4">
    <source>
        <dbReference type="EMBL" id="GFZ11931.1"/>
    </source>
</evidence>
<keyword evidence="5" id="KW-1185">Reference proteome</keyword>
<dbReference type="AlphaFoldDB" id="A0A7J0GMF0"/>
<gene>
    <name evidence="4" type="ORF">Acr_23g0003160</name>
</gene>
<dbReference type="Proteomes" id="UP000585474">
    <property type="component" value="Unassembled WGS sequence"/>
</dbReference>
<protein>
    <recommendedName>
        <fullName evidence="6">DUF3444 domain-containing protein</fullName>
    </recommendedName>
</protein>